<organism evidence="1">
    <name type="scientific">uncultured Chloroflexi bacterium HF0200_09I09</name>
    <dbReference type="NCBI Taxonomy" id="710736"/>
    <lineage>
        <taxon>Bacteria</taxon>
        <taxon>Bacillati</taxon>
        <taxon>Chloroflexota</taxon>
        <taxon>environmental samples</taxon>
    </lineage>
</organism>
<proteinExistence type="predicted"/>
<dbReference type="AlphaFoldDB" id="E0XU92"/>
<sequence length="195" mass="21653">MTTNAPKTTRCLHRPTDTSTFSLQECMATDDMKLNKQTILKLDLHELEETTGEIHRRIAVELRTLGEQGADQPDTSGMTARREVAKLAASLELAALTLAAYRIGTLITSERIDHHPAIVDSLMYAAPTLPALLQRIEQDRRLLTSLARDVSEHLDNEFTTPWGKSSVRGLLIEAGLEASVRCVIALQNHSLHFET</sequence>
<dbReference type="EMBL" id="GU474878">
    <property type="protein sequence ID" value="ADI17983.1"/>
    <property type="molecule type" value="Genomic_DNA"/>
</dbReference>
<protein>
    <submittedName>
        <fullName evidence="1">Uncharacterized protein</fullName>
    </submittedName>
</protein>
<name>E0XU92_9CHLR</name>
<accession>E0XU92</accession>
<evidence type="ECO:0000313" key="1">
    <source>
        <dbReference type="EMBL" id="ADI17983.1"/>
    </source>
</evidence>
<reference evidence="1" key="1">
    <citation type="journal article" date="2011" name="Environ. Microbiol.">
        <title>Time-series analyses of Monterey Bay coastal microbial picoplankton using a 'genome proxy' microarray.</title>
        <authorList>
            <person name="Rich V.I."/>
            <person name="Pham V.D."/>
            <person name="Eppley J."/>
            <person name="Shi Y."/>
            <person name="DeLong E.F."/>
        </authorList>
    </citation>
    <scope>NUCLEOTIDE SEQUENCE</scope>
</reference>